<feature type="compositionally biased region" description="Low complexity" evidence="1">
    <location>
        <begin position="137"/>
        <end position="148"/>
    </location>
</feature>
<name>A0ABW0GUU6_9MICO</name>
<comment type="caution">
    <text evidence="3">The sequence shown here is derived from an EMBL/GenBank/DDBJ whole genome shotgun (WGS) entry which is preliminary data.</text>
</comment>
<feature type="transmembrane region" description="Helical" evidence="2">
    <location>
        <begin position="80"/>
        <end position="105"/>
    </location>
</feature>
<keyword evidence="4" id="KW-1185">Reference proteome</keyword>
<dbReference type="Proteomes" id="UP001596122">
    <property type="component" value="Unassembled WGS sequence"/>
</dbReference>
<protein>
    <submittedName>
        <fullName evidence="3">Phage holin family protein</fullName>
    </submittedName>
</protein>
<gene>
    <name evidence="3" type="ORF">ACFPJ6_14230</name>
</gene>
<keyword evidence="2" id="KW-0812">Transmembrane</keyword>
<keyword evidence="2" id="KW-1133">Transmembrane helix</keyword>
<feature type="region of interest" description="Disordered" evidence="1">
    <location>
        <begin position="126"/>
        <end position="155"/>
    </location>
</feature>
<keyword evidence="2" id="KW-0472">Membrane</keyword>
<dbReference type="Pfam" id="PF07332">
    <property type="entry name" value="Phage_holin_3_6"/>
    <property type="match status" value="1"/>
</dbReference>
<proteinExistence type="predicted"/>
<evidence type="ECO:0000256" key="1">
    <source>
        <dbReference type="SAM" id="MobiDB-lite"/>
    </source>
</evidence>
<organism evidence="3 4">
    <name type="scientific">Aquipuribacter nitratireducens</name>
    <dbReference type="NCBI Taxonomy" id="650104"/>
    <lineage>
        <taxon>Bacteria</taxon>
        <taxon>Bacillati</taxon>
        <taxon>Actinomycetota</taxon>
        <taxon>Actinomycetes</taxon>
        <taxon>Micrococcales</taxon>
        <taxon>Intrasporangiaceae</taxon>
        <taxon>Aquipuribacter</taxon>
    </lineage>
</organism>
<evidence type="ECO:0000313" key="3">
    <source>
        <dbReference type="EMBL" id="MFC5381936.1"/>
    </source>
</evidence>
<feature type="compositionally biased region" description="Basic and acidic residues" evidence="1">
    <location>
        <begin position="126"/>
        <end position="135"/>
    </location>
</feature>
<sequence>MPATASDRSIGQLVSDALEDVRAIVRHERDLAKAEITAAAKKGGVGAALLVVAASLLGLSLIYLLIAAAEGLHAAGMTRWGAYLVVGGSLVVLAVVLALVGLAMLKRVRGPERAVEQGKGTVDDVKDALHGHEDSPPVEAVPPVGAAGTRANATR</sequence>
<dbReference type="InterPro" id="IPR009937">
    <property type="entry name" value="Phage_holin_3_6"/>
</dbReference>
<dbReference type="EMBL" id="JBHSLD010000014">
    <property type="protein sequence ID" value="MFC5381936.1"/>
    <property type="molecule type" value="Genomic_DNA"/>
</dbReference>
<accession>A0ABW0GUU6</accession>
<evidence type="ECO:0000256" key="2">
    <source>
        <dbReference type="SAM" id="Phobius"/>
    </source>
</evidence>
<dbReference type="RefSeq" id="WP_340270050.1">
    <property type="nucleotide sequence ID" value="NZ_JBBEOG010000005.1"/>
</dbReference>
<evidence type="ECO:0000313" key="4">
    <source>
        <dbReference type="Proteomes" id="UP001596122"/>
    </source>
</evidence>
<feature type="transmembrane region" description="Helical" evidence="2">
    <location>
        <begin position="47"/>
        <end position="68"/>
    </location>
</feature>
<reference evidence="4" key="1">
    <citation type="journal article" date="2019" name="Int. J. Syst. Evol. Microbiol.">
        <title>The Global Catalogue of Microorganisms (GCM) 10K type strain sequencing project: providing services to taxonomists for standard genome sequencing and annotation.</title>
        <authorList>
            <consortium name="The Broad Institute Genomics Platform"/>
            <consortium name="The Broad Institute Genome Sequencing Center for Infectious Disease"/>
            <person name="Wu L."/>
            <person name="Ma J."/>
        </authorList>
    </citation>
    <scope>NUCLEOTIDE SEQUENCE [LARGE SCALE GENOMIC DNA]</scope>
    <source>
        <strain evidence="4">CCUG 43114</strain>
    </source>
</reference>